<accession>A0A9Q1MNW7</accession>
<keyword evidence="2" id="KW-1185">Reference proteome</keyword>
<sequence length="131" mass="15240">MILHTPRFILKQNPKTCSIATIQNSHISKFPQHPNPKFKTSITLSQNHQKPNNNKAFEEKKLAFVDYDKGTHKVTVRINGFHKSDLPKHQRLRVESDSFQKDWGIIEVVDKIMKLAGRFARKNFHIIIKSP</sequence>
<dbReference type="OrthoDB" id="185373at2759"/>
<organism evidence="1 2">
    <name type="scientific">Anisodus acutangulus</name>
    <dbReference type="NCBI Taxonomy" id="402998"/>
    <lineage>
        <taxon>Eukaryota</taxon>
        <taxon>Viridiplantae</taxon>
        <taxon>Streptophyta</taxon>
        <taxon>Embryophyta</taxon>
        <taxon>Tracheophyta</taxon>
        <taxon>Spermatophyta</taxon>
        <taxon>Magnoliopsida</taxon>
        <taxon>eudicotyledons</taxon>
        <taxon>Gunneridae</taxon>
        <taxon>Pentapetalae</taxon>
        <taxon>asterids</taxon>
        <taxon>lamiids</taxon>
        <taxon>Solanales</taxon>
        <taxon>Solanaceae</taxon>
        <taxon>Solanoideae</taxon>
        <taxon>Hyoscyameae</taxon>
        <taxon>Anisodus</taxon>
    </lineage>
</organism>
<protein>
    <submittedName>
        <fullName evidence="1">Uncharacterized protein</fullName>
    </submittedName>
</protein>
<dbReference type="AlphaFoldDB" id="A0A9Q1MNW7"/>
<dbReference type="Proteomes" id="UP001152561">
    <property type="component" value="Unassembled WGS sequence"/>
</dbReference>
<proteinExistence type="predicted"/>
<gene>
    <name evidence="1" type="ORF">K7X08_001537</name>
</gene>
<dbReference type="EMBL" id="JAJAGQ010000004">
    <property type="protein sequence ID" value="KAJ8565077.1"/>
    <property type="molecule type" value="Genomic_DNA"/>
</dbReference>
<evidence type="ECO:0000313" key="1">
    <source>
        <dbReference type="EMBL" id="KAJ8565077.1"/>
    </source>
</evidence>
<name>A0A9Q1MNW7_9SOLA</name>
<reference evidence="2" key="1">
    <citation type="journal article" date="2023" name="Proc. Natl. Acad. Sci. U.S.A.">
        <title>Genomic and structural basis for evolution of tropane alkaloid biosynthesis.</title>
        <authorList>
            <person name="Wanga Y.-J."/>
            <person name="Taina T."/>
            <person name="Yua J.-Y."/>
            <person name="Lia J."/>
            <person name="Xua B."/>
            <person name="Chenc J."/>
            <person name="D'Auriad J.C."/>
            <person name="Huanga J.-P."/>
            <person name="Huanga S.-X."/>
        </authorList>
    </citation>
    <scope>NUCLEOTIDE SEQUENCE [LARGE SCALE GENOMIC DNA]</scope>
    <source>
        <strain evidence="2">cv. KIB-2019</strain>
    </source>
</reference>
<evidence type="ECO:0000313" key="2">
    <source>
        <dbReference type="Proteomes" id="UP001152561"/>
    </source>
</evidence>
<comment type="caution">
    <text evidence="1">The sequence shown here is derived from an EMBL/GenBank/DDBJ whole genome shotgun (WGS) entry which is preliminary data.</text>
</comment>